<dbReference type="EMBL" id="KB309882">
    <property type="protein sequence ID" value="ELT93085.1"/>
    <property type="molecule type" value="Genomic_DNA"/>
</dbReference>
<sequence>MQRKKSLVYLGACALAVFCVLSLTGLPAGNDVIILPEFGSDAQFPLHKISDSRGRLWMKIMSDKSQNKTRRGNKELEYHFQSDINNVAIETDEDYNYYYDDEADEDDDDNKRALRDPHGMKPDRLLLLDESSFADSQQRDVETQIPNYRVSHDPRLHDNPATQIQIPALPWEPGEVRNQKGVPLVVGKTFWSPEVEDLVPEGNAETVHDDIVEKVHALDVAEMRPPEWNRCGRPLNQFVVLSDATEFCARYRYPHEKLVHGEVLSYYLSKLLGFDSVPIVVLSVVNSSQWRHQNISRAGWQPGKVVALIQWKDGVETRRSRVRMPKALLEAYENRSSFSSASRQFPSLSANDLSSLVQWSDLILFDYLTGHYDRVASMQDGADRENKSSIMHENIRNLRQVWQSGKLWLIDNESGFRDAYEMMFNGREAGQKFVEFHEHVLNSICVFRKKTVAKVAALAAESDPHLVLERFAAMHDPLYERLKWSKNGYELFKYQFHKRLKRVVEWVRHCGQL</sequence>
<reference evidence="4" key="1">
    <citation type="submission" date="2012-12" db="EMBL/GenBank/DDBJ databases">
        <authorList>
            <person name="Hellsten U."/>
            <person name="Grimwood J."/>
            <person name="Chapman J.A."/>
            <person name="Shapiro H."/>
            <person name="Aerts A."/>
            <person name="Otillar R.P."/>
            <person name="Terry A.Y."/>
            <person name="Boore J.L."/>
            <person name="Simakov O."/>
            <person name="Marletaz F."/>
            <person name="Cho S.-J."/>
            <person name="Edsinger-Gonzales E."/>
            <person name="Havlak P."/>
            <person name="Kuo D.-H."/>
            <person name="Larsson T."/>
            <person name="Lv J."/>
            <person name="Arendt D."/>
            <person name="Savage R."/>
            <person name="Osoegawa K."/>
            <person name="de Jong P."/>
            <person name="Lindberg D.R."/>
            <person name="Seaver E.C."/>
            <person name="Weisblat D.A."/>
            <person name="Putnam N.H."/>
            <person name="Grigoriev I.V."/>
            <person name="Rokhsar D.S."/>
        </authorList>
    </citation>
    <scope>NUCLEOTIDE SEQUENCE</scope>
    <source>
        <strain evidence="4">I ESC-2004</strain>
    </source>
</reference>
<evidence type="ECO:0000313" key="2">
    <source>
        <dbReference type="EMBL" id="ELT93085.1"/>
    </source>
</evidence>
<reference evidence="3" key="3">
    <citation type="submission" date="2015-06" db="UniProtKB">
        <authorList>
            <consortium name="EnsemblMetazoa"/>
        </authorList>
    </citation>
    <scope>IDENTIFICATION</scope>
</reference>
<feature type="compositionally biased region" description="Basic and acidic residues" evidence="1">
    <location>
        <begin position="109"/>
        <end position="119"/>
    </location>
</feature>
<evidence type="ECO:0000313" key="4">
    <source>
        <dbReference type="Proteomes" id="UP000014760"/>
    </source>
</evidence>
<accession>R7TPW6</accession>
<proteinExistence type="predicted"/>
<evidence type="ECO:0000256" key="1">
    <source>
        <dbReference type="SAM" id="MobiDB-lite"/>
    </source>
</evidence>
<reference evidence="2 4" key="2">
    <citation type="journal article" date="2013" name="Nature">
        <title>Insights into bilaterian evolution from three spiralian genomes.</title>
        <authorList>
            <person name="Simakov O."/>
            <person name="Marletaz F."/>
            <person name="Cho S.J."/>
            <person name="Edsinger-Gonzales E."/>
            <person name="Havlak P."/>
            <person name="Hellsten U."/>
            <person name="Kuo D.H."/>
            <person name="Larsson T."/>
            <person name="Lv J."/>
            <person name="Arendt D."/>
            <person name="Savage R."/>
            <person name="Osoegawa K."/>
            <person name="de Jong P."/>
            <person name="Grimwood J."/>
            <person name="Chapman J.A."/>
            <person name="Shapiro H."/>
            <person name="Aerts A."/>
            <person name="Otillar R.P."/>
            <person name="Terry A.Y."/>
            <person name="Boore J.L."/>
            <person name="Grigoriev I.V."/>
            <person name="Lindberg D.R."/>
            <person name="Seaver E.C."/>
            <person name="Weisblat D.A."/>
            <person name="Putnam N.H."/>
            <person name="Rokhsar D.S."/>
        </authorList>
    </citation>
    <scope>NUCLEOTIDE SEQUENCE</scope>
    <source>
        <strain evidence="2 4">I ESC-2004</strain>
    </source>
</reference>
<dbReference type="InterPro" id="IPR024868">
    <property type="entry name" value="FJX1/FJ"/>
</dbReference>
<feature type="region of interest" description="Disordered" evidence="1">
    <location>
        <begin position="100"/>
        <end position="119"/>
    </location>
</feature>
<evidence type="ECO:0008006" key="5">
    <source>
        <dbReference type="Google" id="ProtNLM"/>
    </source>
</evidence>
<organism evidence="2">
    <name type="scientific">Capitella teleta</name>
    <name type="common">Polychaete worm</name>
    <dbReference type="NCBI Taxonomy" id="283909"/>
    <lineage>
        <taxon>Eukaryota</taxon>
        <taxon>Metazoa</taxon>
        <taxon>Spiralia</taxon>
        <taxon>Lophotrochozoa</taxon>
        <taxon>Annelida</taxon>
        <taxon>Polychaeta</taxon>
        <taxon>Sedentaria</taxon>
        <taxon>Scolecida</taxon>
        <taxon>Capitellidae</taxon>
        <taxon>Capitella</taxon>
    </lineage>
</organism>
<evidence type="ECO:0000313" key="3">
    <source>
        <dbReference type="EnsemblMetazoa" id="CapteP218816"/>
    </source>
</evidence>
<dbReference type="Proteomes" id="UP000014760">
    <property type="component" value="Unassembled WGS sequence"/>
</dbReference>
<dbReference type="EnsemblMetazoa" id="CapteT218816">
    <property type="protein sequence ID" value="CapteP218816"/>
    <property type="gene ID" value="CapteG218816"/>
</dbReference>
<dbReference type="PANTHER" id="PTHR13147">
    <property type="entry name" value="FOUR-JOINTED BOX PROTEIN 1"/>
    <property type="match status" value="1"/>
</dbReference>
<keyword evidence="4" id="KW-1185">Reference proteome</keyword>
<dbReference type="PANTHER" id="PTHR13147:SF5">
    <property type="entry name" value="FOUR-JOINTED BOX PROTEIN 1"/>
    <property type="match status" value="1"/>
</dbReference>
<dbReference type="OMA" id="HIKQCTE"/>
<dbReference type="AlphaFoldDB" id="R7TPW6"/>
<dbReference type="HOGENOM" id="CLU_531282_0_0_1"/>
<dbReference type="GO" id="GO:0007267">
    <property type="term" value="P:cell-cell signaling"/>
    <property type="evidence" value="ECO:0007669"/>
    <property type="project" value="TreeGrafter"/>
</dbReference>
<gene>
    <name evidence="2" type="ORF">CAPTEDRAFT_218816</name>
</gene>
<dbReference type="GO" id="GO:0005615">
    <property type="term" value="C:extracellular space"/>
    <property type="evidence" value="ECO:0007669"/>
    <property type="project" value="TreeGrafter"/>
</dbReference>
<dbReference type="EMBL" id="AMQN01012984">
    <property type="status" value="NOT_ANNOTATED_CDS"/>
    <property type="molecule type" value="Genomic_DNA"/>
</dbReference>
<name>R7TPW6_CAPTE</name>
<protein>
    <recommendedName>
        <fullName evidence="5">Four-jointed box protein 1</fullName>
    </recommendedName>
</protein>
<dbReference type="PRINTS" id="PR02072">
    <property type="entry name" value="4JOINTEDBOX1"/>
</dbReference>
<dbReference type="OrthoDB" id="10055077at2759"/>